<evidence type="ECO:0000313" key="3">
    <source>
        <dbReference type="EMBL" id="MEX0469103.1"/>
    </source>
</evidence>
<evidence type="ECO:0000313" key="4">
    <source>
        <dbReference type="Proteomes" id="UP001556709"/>
    </source>
</evidence>
<reference evidence="3 4" key="1">
    <citation type="submission" date="2024-02" db="EMBL/GenBank/DDBJ databases">
        <title>New especies of Spiribacter isolated from saline water.</title>
        <authorList>
            <person name="Leon M.J."/>
            <person name="De La Haba R."/>
            <person name="Sanchez-Porro C."/>
            <person name="Ventosa A."/>
        </authorList>
    </citation>
    <scope>NUCLEOTIDE SEQUENCE [LARGE SCALE GENOMIC DNA]</scope>
    <source>
        <strain evidence="4">ag22IC6-390</strain>
    </source>
</reference>
<dbReference type="PANTHER" id="PTHR34580">
    <property type="match status" value="1"/>
</dbReference>
<evidence type="ECO:0000259" key="2">
    <source>
        <dbReference type="Pfam" id="PF25583"/>
    </source>
</evidence>
<dbReference type="RefSeq" id="WP_367958664.1">
    <property type="nucleotide sequence ID" value="NZ_JBAKFK010000002.1"/>
</dbReference>
<proteinExistence type="predicted"/>
<protein>
    <submittedName>
        <fullName evidence="3">WYL domain-containing protein</fullName>
    </submittedName>
</protein>
<dbReference type="PANTHER" id="PTHR34580:SF1">
    <property type="entry name" value="PROTEIN PAFC"/>
    <property type="match status" value="1"/>
</dbReference>
<dbReference type="Pfam" id="PF13280">
    <property type="entry name" value="WYL"/>
    <property type="match status" value="1"/>
</dbReference>
<organism evidence="3 4">
    <name type="scientific">Spiribacter pallidus</name>
    <dbReference type="NCBI Taxonomy" id="1987936"/>
    <lineage>
        <taxon>Bacteria</taxon>
        <taxon>Pseudomonadati</taxon>
        <taxon>Pseudomonadota</taxon>
        <taxon>Gammaproteobacteria</taxon>
        <taxon>Chromatiales</taxon>
        <taxon>Ectothiorhodospiraceae</taxon>
        <taxon>Spiribacter</taxon>
    </lineage>
</organism>
<feature type="domain" description="WCX" evidence="2">
    <location>
        <begin position="251"/>
        <end position="327"/>
    </location>
</feature>
<dbReference type="Proteomes" id="UP001556709">
    <property type="component" value="Unassembled WGS sequence"/>
</dbReference>
<dbReference type="EMBL" id="JBAKFM010000002">
    <property type="protein sequence ID" value="MEX0469103.1"/>
    <property type="molecule type" value="Genomic_DNA"/>
</dbReference>
<accession>A0ABV3TD71</accession>
<dbReference type="InterPro" id="IPR026881">
    <property type="entry name" value="WYL_dom"/>
</dbReference>
<comment type="caution">
    <text evidence="3">The sequence shown here is derived from an EMBL/GenBank/DDBJ whole genome shotgun (WGS) entry which is preliminary data.</text>
</comment>
<dbReference type="PROSITE" id="PS52050">
    <property type="entry name" value="WYL"/>
    <property type="match status" value="1"/>
</dbReference>
<evidence type="ECO:0000259" key="1">
    <source>
        <dbReference type="Pfam" id="PF13280"/>
    </source>
</evidence>
<dbReference type="InterPro" id="IPR057727">
    <property type="entry name" value="WCX_dom"/>
</dbReference>
<feature type="domain" description="WYL" evidence="1">
    <location>
        <begin position="151"/>
        <end position="220"/>
    </location>
</feature>
<name>A0ABV3TD71_9GAMM</name>
<gene>
    <name evidence="3" type="ORF">V6X73_05120</name>
</gene>
<keyword evidence="4" id="KW-1185">Reference proteome</keyword>
<dbReference type="Pfam" id="PF25583">
    <property type="entry name" value="WCX"/>
    <property type="match status" value="1"/>
</dbReference>
<sequence length="331" mass="37613">MSDTLLRQLMMLRRIPRHPRRITAQDLTAHLADQGYPVTERTVQRDLLTLSGRLFGLVLDDRSRPHGWCWDRDAAQIDIPAMEPQTALAFKLAEHFTGQLMAPSTLNALAPYFAQAEQVLADTPSPVRTWPEKIRTITRGQSLIPPAIDREILHTLYEGLFNDRQVEARYQRRYDGQTRDYVISPLGVVFRDGVVYLVCQRNGREGIVHLAMHRFLNARVTETPVHRPTDFDLDAYVRTGGLDFRLSDGVIELELRVAAETAVHLQETPLSQDQTMDPLDNGHQRLRATVPDTAQIRWWLLGLGDNVEVIAPASLREAIRDRLSAALDAYQ</sequence>
<dbReference type="InterPro" id="IPR051534">
    <property type="entry name" value="CBASS_pafABC_assoc_protein"/>
</dbReference>